<evidence type="ECO:0000256" key="5">
    <source>
        <dbReference type="ARBA" id="ARBA00023316"/>
    </source>
</evidence>
<dbReference type="GO" id="GO:0008745">
    <property type="term" value="F:N-acetylmuramoyl-L-alanine amidase activity"/>
    <property type="evidence" value="ECO:0007669"/>
    <property type="project" value="UniProtKB-EC"/>
</dbReference>
<evidence type="ECO:0000256" key="4">
    <source>
        <dbReference type="ARBA" id="ARBA00022801"/>
    </source>
</evidence>
<comment type="similarity">
    <text evidence="2">Belongs to the N-acetylmuramoyl-L-alanine amidase 3 family.</text>
</comment>
<dbReference type="EMBL" id="CP113403">
    <property type="protein sequence ID" value="WAI18076.1"/>
    <property type="molecule type" value="Genomic_DNA"/>
</dbReference>
<accession>A0AA95E4C3</accession>
<proteinExistence type="inferred from homology"/>
<evidence type="ECO:0000256" key="3">
    <source>
        <dbReference type="ARBA" id="ARBA00011901"/>
    </source>
</evidence>
<dbReference type="InterPro" id="IPR050695">
    <property type="entry name" value="N-acetylmuramoyl_amidase_3"/>
</dbReference>
<dbReference type="SUPFAM" id="SSF53187">
    <property type="entry name" value="Zn-dependent exopeptidases"/>
    <property type="match status" value="1"/>
</dbReference>
<dbReference type="GO" id="GO:0071555">
    <property type="term" value="P:cell wall organization"/>
    <property type="evidence" value="ECO:0007669"/>
    <property type="project" value="UniProtKB-KW"/>
</dbReference>
<evidence type="ECO:0000313" key="7">
    <source>
        <dbReference type="EMBL" id="WAI18076.1"/>
    </source>
</evidence>
<name>A0AA95E4C3_9GAMM</name>
<dbReference type="GO" id="GO:0009253">
    <property type="term" value="P:peptidoglycan catabolic process"/>
    <property type="evidence" value="ECO:0007669"/>
    <property type="project" value="InterPro"/>
</dbReference>
<protein>
    <recommendedName>
        <fullName evidence="3">N-acetylmuramoyl-L-alanine amidase</fullName>
        <ecNumber evidence="3">3.5.1.28</ecNumber>
    </recommendedName>
</protein>
<dbReference type="PANTHER" id="PTHR30404:SF6">
    <property type="entry name" value="N-ACETYLMURAMOYL-L-ALANINE AMIDASE AMIB"/>
    <property type="match status" value="1"/>
</dbReference>
<dbReference type="AlphaFoldDB" id="A0AA95E4C3"/>
<dbReference type="CDD" id="cd02696">
    <property type="entry name" value="MurNAc-LAA"/>
    <property type="match status" value="1"/>
</dbReference>
<feature type="domain" description="MurNAc-LAA" evidence="6">
    <location>
        <begin position="69"/>
        <end position="228"/>
    </location>
</feature>
<evidence type="ECO:0000256" key="2">
    <source>
        <dbReference type="ARBA" id="ARBA00010860"/>
    </source>
</evidence>
<dbReference type="GO" id="GO:0030288">
    <property type="term" value="C:outer membrane-bounded periplasmic space"/>
    <property type="evidence" value="ECO:0007669"/>
    <property type="project" value="TreeGrafter"/>
</dbReference>
<organism evidence="7 8">
    <name type="scientific">Buchnera aphidicola</name>
    <name type="common">Aphis craccivora</name>
    <dbReference type="NCBI Taxonomy" id="466616"/>
    <lineage>
        <taxon>Bacteria</taxon>
        <taxon>Pseudomonadati</taxon>
        <taxon>Pseudomonadota</taxon>
        <taxon>Gammaproteobacteria</taxon>
        <taxon>Enterobacterales</taxon>
        <taxon>Erwiniaceae</taxon>
        <taxon>Buchnera</taxon>
    </lineage>
</organism>
<evidence type="ECO:0000259" key="6">
    <source>
        <dbReference type="SMART" id="SM00646"/>
    </source>
</evidence>
<gene>
    <name evidence="7" type="ORF">OWM53_02930</name>
</gene>
<evidence type="ECO:0000313" key="8">
    <source>
        <dbReference type="Proteomes" id="UP001163441"/>
    </source>
</evidence>
<evidence type="ECO:0000256" key="1">
    <source>
        <dbReference type="ARBA" id="ARBA00001561"/>
    </source>
</evidence>
<sequence>MKRTKKITILIDPGHGGQDPGSIGHRGLKEKEITLKIAIQLKKLLDKDKLFNAVLTRNNDSYLSLKKRKNFLKYQNVNLLLSIHVDSSQKSYVSGISIWIVSNNRMHREINNFIKNKKEKIYFYKNIEDIFKNNKNDIYLKKTILDLQFNNFQAMEIKLSSCIFQEFKKIIKVNKIKPNYASLGILSSINTPSILIETGFITNFEEEKKLKTIAYQKKIANTIYASLKNYFQNKSTSVF</sequence>
<keyword evidence="4 7" id="KW-0378">Hydrolase</keyword>
<dbReference type="Gene3D" id="3.40.630.40">
    <property type="entry name" value="Zn-dependent exopeptidases"/>
    <property type="match status" value="1"/>
</dbReference>
<dbReference type="EC" id="3.5.1.28" evidence="3"/>
<dbReference type="PANTHER" id="PTHR30404">
    <property type="entry name" value="N-ACETYLMURAMOYL-L-ALANINE AMIDASE"/>
    <property type="match status" value="1"/>
</dbReference>
<dbReference type="Pfam" id="PF01520">
    <property type="entry name" value="Amidase_3"/>
    <property type="match status" value="1"/>
</dbReference>
<dbReference type="Proteomes" id="UP001163441">
    <property type="component" value="Chromosome"/>
</dbReference>
<reference evidence="7" key="1">
    <citation type="submission" date="2022-11" db="EMBL/GenBank/DDBJ databases">
        <title>The whole genome sequencing of pests is an important tool to study the evolution of the plant-insect interaction and insecticide resistance.</title>
        <authorList>
            <person name="Kananovich Y."/>
        </authorList>
    </citation>
    <scope>NUCLEOTIDE SEQUENCE</scope>
    <source>
        <strain evidence="7">BSU_Aph_2016</strain>
    </source>
</reference>
<keyword evidence="5" id="KW-0961">Cell wall biogenesis/degradation</keyword>
<comment type="catalytic activity">
    <reaction evidence="1">
        <text>Hydrolyzes the link between N-acetylmuramoyl residues and L-amino acid residues in certain cell-wall glycopeptides.</text>
        <dbReference type="EC" id="3.5.1.28"/>
    </reaction>
</comment>
<dbReference type="RefSeq" id="WP_258013347.1">
    <property type="nucleotide sequence ID" value="NZ_CP034897.1"/>
</dbReference>
<dbReference type="SMART" id="SM00646">
    <property type="entry name" value="Ami_3"/>
    <property type="match status" value="1"/>
</dbReference>
<dbReference type="InterPro" id="IPR002508">
    <property type="entry name" value="MurNAc-LAA_cat"/>
</dbReference>